<protein>
    <submittedName>
        <fullName evidence="8">Uncharacterized protein</fullName>
    </submittedName>
</protein>
<accession>A0A8J6DEV8</accession>
<dbReference type="EMBL" id="JAHUZN010000001">
    <property type="protein sequence ID" value="KAG8503153.1"/>
    <property type="molecule type" value="Genomic_DNA"/>
</dbReference>
<evidence type="ECO:0000256" key="3">
    <source>
        <dbReference type="ARBA" id="ARBA00007163"/>
    </source>
</evidence>
<dbReference type="OrthoDB" id="674948at2759"/>
<comment type="subcellular location">
    <subcellularLocation>
        <location evidence="2">Endoplasmic reticulum membrane</location>
        <topology evidence="2">Single-pass membrane protein</topology>
    </subcellularLocation>
    <subcellularLocation>
        <location evidence="1">Nucleus</location>
    </subcellularLocation>
</comment>
<dbReference type="PANTHER" id="PTHR47416">
    <property type="entry name" value="BASIC-LEUCINE ZIPPER TRANSCRIPTION FACTOR F-RELATED"/>
    <property type="match status" value="1"/>
</dbReference>
<sequence>MKNRCVFVDRGDQKVLMEEDNFDHTVETQLVPDDDFMADLLVDLPPCSGGDVLRNIYAIVRSRERKKMYVKDLKMKSRYLEGECRELSCVLQCFIVENQAL</sequence>
<organism evidence="8 9">
    <name type="scientific">Gossypium anomalum</name>
    <dbReference type="NCBI Taxonomy" id="47600"/>
    <lineage>
        <taxon>Eukaryota</taxon>
        <taxon>Viridiplantae</taxon>
        <taxon>Streptophyta</taxon>
        <taxon>Embryophyta</taxon>
        <taxon>Tracheophyta</taxon>
        <taxon>Spermatophyta</taxon>
        <taxon>Magnoliopsida</taxon>
        <taxon>eudicotyledons</taxon>
        <taxon>Gunneridae</taxon>
        <taxon>Pentapetalae</taxon>
        <taxon>rosids</taxon>
        <taxon>malvids</taxon>
        <taxon>Malvales</taxon>
        <taxon>Malvaceae</taxon>
        <taxon>Malvoideae</taxon>
        <taxon>Gossypium</taxon>
    </lineage>
</organism>
<evidence type="ECO:0000256" key="7">
    <source>
        <dbReference type="ARBA" id="ARBA00023242"/>
    </source>
</evidence>
<keyword evidence="5" id="KW-0238">DNA-binding</keyword>
<evidence type="ECO:0000313" key="9">
    <source>
        <dbReference type="Proteomes" id="UP000701853"/>
    </source>
</evidence>
<keyword evidence="6" id="KW-0804">Transcription</keyword>
<dbReference type="AlphaFoldDB" id="A0A8J6DEV8"/>
<evidence type="ECO:0000256" key="2">
    <source>
        <dbReference type="ARBA" id="ARBA00004389"/>
    </source>
</evidence>
<dbReference type="GO" id="GO:0003700">
    <property type="term" value="F:DNA-binding transcription factor activity"/>
    <property type="evidence" value="ECO:0007669"/>
    <property type="project" value="InterPro"/>
</dbReference>
<dbReference type="Proteomes" id="UP000701853">
    <property type="component" value="Chromosome 1"/>
</dbReference>
<dbReference type="PANTHER" id="PTHR47416:SF8">
    <property type="entry name" value="BASIC-LEUCINE ZIPPER TRANSCRIPTION FACTOR E-RELATED"/>
    <property type="match status" value="1"/>
</dbReference>
<evidence type="ECO:0000256" key="1">
    <source>
        <dbReference type="ARBA" id="ARBA00004123"/>
    </source>
</evidence>
<comment type="caution">
    <text evidence="8">The sequence shown here is derived from an EMBL/GenBank/DDBJ whole genome shotgun (WGS) entry which is preliminary data.</text>
</comment>
<dbReference type="GO" id="GO:0005634">
    <property type="term" value="C:nucleus"/>
    <property type="evidence" value="ECO:0007669"/>
    <property type="project" value="UniProtKB-SubCell"/>
</dbReference>
<keyword evidence="9" id="KW-1185">Reference proteome</keyword>
<evidence type="ECO:0000256" key="5">
    <source>
        <dbReference type="ARBA" id="ARBA00023125"/>
    </source>
</evidence>
<dbReference type="InterPro" id="IPR046347">
    <property type="entry name" value="bZIP_sf"/>
</dbReference>
<keyword evidence="4" id="KW-0805">Transcription regulation</keyword>
<comment type="similarity">
    <text evidence="3">Belongs to the bZIP family.</text>
</comment>
<evidence type="ECO:0000313" key="8">
    <source>
        <dbReference type="EMBL" id="KAG8503153.1"/>
    </source>
</evidence>
<evidence type="ECO:0000256" key="4">
    <source>
        <dbReference type="ARBA" id="ARBA00023015"/>
    </source>
</evidence>
<dbReference type="GO" id="GO:0005789">
    <property type="term" value="C:endoplasmic reticulum membrane"/>
    <property type="evidence" value="ECO:0007669"/>
    <property type="project" value="UniProtKB-SubCell"/>
</dbReference>
<name>A0A8J6DEV8_9ROSI</name>
<evidence type="ECO:0000256" key="6">
    <source>
        <dbReference type="ARBA" id="ARBA00023163"/>
    </source>
</evidence>
<dbReference type="GO" id="GO:0003677">
    <property type="term" value="F:DNA binding"/>
    <property type="evidence" value="ECO:0007669"/>
    <property type="project" value="UniProtKB-KW"/>
</dbReference>
<proteinExistence type="inferred from homology"/>
<keyword evidence="7" id="KW-0539">Nucleus</keyword>
<reference evidence="8 9" key="1">
    <citation type="journal article" date="2021" name="bioRxiv">
        <title>The Gossypium anomalum genome as a resource for cotton improvement and evolutionary analysis of hybrid incompatibility.</title>
        <authorList>
            <person name="Grover C.E."/>
            <person name="Yuan D."/>
            <person name="Arick M.A."/>
            <person name="Miller E.R."/>
            <person name="Hu G."/>
            <person name="Peterson D.G."/>
            <person name="Wendel J.F."/>
            <person name="Udall J.A."/>
        </authorList>
    </citation>
    <scope>NUCLEOTIDE SEQUENCE [LARGE SCALE GENOMIC DNA]</scope>
    <source>
        <strain evidence="8">JFW-Udall</strain>
        <tissue evidence="8">Leaf</tissue>
    </source>
</reference>
<gene>
    <name evidence="8" type="ORF">CXB51_000962</name>
</gene>
<dbReference type="SUPFAM" id="SSF57959">
    <property type="entry name" value="Leucine zipper domain"/>
    <property type="match status" value="1"/>
</dbReference>